<dbReference type="EnsemblBacteria" id="CCA62839">
    <property type="protein sequence ID" value="CCA62839"/>
    <property type="gene ID" value="CD630_19871"/>
</dbReference>
<dbReference type="AlphaFoldDB" id="F3Y635"/>
<dbReference type="KEGG" id="cdf:CD630_19871"/>
<dbReference type="BioCyc" id="PDIF272563:G12WB-2129-MONOMER"/>
<dbReference type="Proteomes" id="UP000001978">
    <property type="component" value="Chromosome"/>
</dbReference>
<evidence type="ECO:0000313" key="1">
    <source>
        <dbReference type="EMBL" id="CCA62839.1"/>
    </source>
</evidence>
<name>F3Y635_CLOD6</name>
<gene>
    <name evidence="1" type="ordered locus">CD630_19871</name>
</gene>
<accession>F3Y635</accession>
<evidence type="ECO:0000313" key="2">
    <source>
        <dbReference type="Proteomes" id="UP000001978"/>
    </source>
</evidence>
<reference key="2">
    <citation type="submission" date="2006-06" db="EMBL/GenBank/DDBJ databases">
        <title>Reannotation of the genome sequence of Clostridium difficile strain 630.</title>
        <authorList>
            <person name="Monot M."/>
            <person name="Boursaux-Eude C."/>
            <person name="Thibonnier M."/>
            <person name="Vallenet D."/>
            <person name="Moszer I."/>
            <person name="Medigue C."/>
            <person name="Martin-Verstraete I.and.Dupuy.B."/>
        </authorList>
    </citation>
    <scope>NUCLEOTIDE SEQUENCE</scope>
    <source>
        <strain>630</strain>
    </source>
</reference>
<organism evidence="1 2">
    <name type="scientific">Clostridioides difficile (strain 630)</name>
    <name type="common">Peptoclostridium difficile</name>
    <dbReference type="NCBI Taxonomy" id="272563"/>
    <lineage>
        <taxon>Bacteria</taxon>
        <taxon>Bacillati</taxon>
        <taxon>Bacillota</taxon>
        <taxon>Clostridia</taxon>
        <taxon>Peptostreptococcales</taxon>
        <taxon>Peptostreptococcaceae</taxon>
        <taxon>Clostridioides</taxon>
    </lineage>
</organism>
<dbReference type="EMBL" id="AM180355">
    <property type="protein sequence ID" value="CCA62839.1"/>
    <property type="molecule type" value="Genomic_DNA"/>
</dbReference>
<proteinExistence type="predicted"/>
<reference evidence="1 2" key="1">
    <citation type="journal article" date="2006" name="Nat. Genet.">
        <title>The multidrug-resistant human pathogen Clostridium difficile has a highly mobile, mosaic genome.</title>
        <authorList>
            <person name="Sebaihia M."/>
            <person name="Wren B.W."/>
            <person name="Mullany P."/>
            <person name="Fairweather N.F."/>
            <person name="Minton N."/>
            <person name="Stabler R."/>
            <person name="Thomson N.R."/>
            <person name="Roberts A.P."/>
            <person name="Cerdeno-Tarraga A.M."/>
            <person name="Wang H."/>
            <person name="Holden M.T.G."/>
            <person name="Wright A."/>
            <person name="Churcher C."/>
            <person name="Quail M.A."/>
            <person name="Baker S."/>
            <person name="Bason N."/>
            <person name="Brooks K."/>
            <person name="Chillingworth T."/>
            <person name="Cronin A."/>
            <person name="Davis P."/>
            <person name="Dowd L."/>
            <person name="Fraser A."/>
            <person name="Feltwell T."/>
            <person name="Hance Z."/>
            <person name="Holroyd S."/>
            <person name="Jagels K."/>
            <person name="Moule S."/>
            <person name="Mungall K."/>
            <person name="Price C."/>
            <person name="Rabbinowitsch R."/>
            <person name="Sharp S."/>
            <person name="Simmonds M."/>
            <person name="Steven K."/>
            <person name="Unwin L."/>
            <person name="Whithead S."/>
            <person name="Dupuy B."/>
            <person name="Dougan G."/>
            <person name="Barrell B.and.Parkhill.J."/>
        </authorList>
    </citation>
    <scope>NUCLEOTIDE SEQUENCE [LARGE SCALE GENOMIC DNA]</scope>
    <source>
        <strain evidence="1 2">630</strain>
    </source>
</reference>
<protein>
    <submittedName>
        <fullName evidence="1">Uncharacterized protein</fullName>
    </submittedName>
</protein>
<sequence length="58" mass="6936">MEILVYSKNEKSEEINIKIYLEKSIKYILYLITTNEIHIRILYRYDNLSVKLSVIGTI</sequence>